<gene>
    <name evidence="2" type="ORF">LDAN0321_LOCUS12969</name>
</gene>
<organism evidence="2">
    <name type="scientific">Leptocylindrus danicus</name>
    <dbReference type="NCBI Taxonomy" id="163516"/>
    <lineage>
        <taxon>Eukaryota</taxon>
        <taxon>Sar</taxon>
        <taxon>Stramenopiles</taxon>
        <taxon>Ochrophyta</taxon>
        <taxon>Bacillariophyta</taxon>
        <taxon>Coscinodiscophyceae</taxon>
        <taxon>Chaetocerotophycidae</taxon>
        <taxon>Leptocylindrales</taxon>
        <taxon>Leptocylindraceae</taxon>
        <taxon>Leptocylindrus</taxon>
    </lineage>
</organism>
<proteinExistence type="predicted"/>
<feature type="compositionally biased region" description="Basic and acidic residues" evidence="1">
    <location>
        <begin position="185"/>
        <end position="203"/>
    </location>
</feature>
<reference evidence="2" key="1">
    <citation type="submission" date="2021-01" db="EMBL/GenBank/DDBJ databases">
        <authorList>
            <person name="Corre E."/>
            <person name="Pelletier E."/>
            <person name="Niang G."/>
            <person name="Scheremetjew M."/>
            <person name="Finn R."/>
            <person name="Kale V."/>
            <person name="Holt S."/>
            <person name="Cochrane G."/>
            <person name="Meng A."/>
            <person name="Brown T."/>
            <person name="Cohen L."/>
        </authorList>
    </citation>
    <scope>NUCLEOTIDE SEQUENCE</scope>
    <source>
        <strain evidence="2">B650</strain>
    </source>
</reference>
<evidence type="ECO:0000256" key="1">
    <source>
        <dbReference type="SAM" id="MobiDB-lite"/>
    </source>
</evidence>
<protein>
    <submittedName>
        <fullName evidence="2">Uncharacterized protein</fullName>
    </submittedName>
</protein>
<accession>A0A7S2PC70</accession>
<dbReference type="AlphaFoldDB" id="A0A7S2PC70"/>
<evidence type="ECO:0000313" key="2">
    <source>
        <dbReference type="EMBL" id="CAD9589660.1"/>
    </source>
</evidence>
<dbReference type="SUPFAM" id="SSF52047">
    <property type="entry name" value="RNI-like"/>
    <property type="match status" value="1"/>
</dbReference>
<dbReference type="EMBL" id="HBGY01020564">
    <property type="protein sequence ID" value="CAD9589660.1"/>
    <property type="molecule type" value="Transcribed_RNA"/>
</dbReference>
<feature type="compositionally biased region" description="Basic residues" evidence="1">
    <location>
        <begin position="213"/>
        <end position="228"/>
    </location>
</feature>
<sequence length="228" mass="26326">MNKSIIKLDLSENNFGSKTLQCLSESLQCAKDCVIKSVSLASNPLHDTDNKQDFLAAINAFSSMLEANHSLTYFSIWQCGLGSTAADILLHGFEKNDSITCFEIGYNGFTIDQERNIVKRLRDNIEISDKKNEDARVLRSKQIEDENERREKENTIEQEKERENWLEQRKLLRAEEKRLSLEKSIENEKKLKKQQKEEADKLALQKLEAGQASKKKFKGKKKSRNKKK</sequence>
<name>A0A7S2PC70_9STRA</name>
<dbReference type="InterPro" id="IPR032675">
    <property type="entry name" value="LRR_dom_sf"/>
</dbReference>
<feature type="region of interest" description="Disordered" evidence="1">
    <location>
        <begin position="185"/>
        <end position="228"/>
    </location>
</feature>
<dbReference type="Gene3D" id="3.80.10.10">
    <property type="entry name" value="Ribonuclease Inhibitor"/>
    <property type="match status" value="1"/>
</dbReference>